<dbReference type="Gene3D" id="2.60.40.10">
    <property type="entry name" value="Immunoglobulins"/>
    <property type="match status" value="1"/>
</dbReference>
<organism evidence="2 3">
    <name type="scientific">Candidatus Staskawiczbacteria bacterium RIFCSPLOWO2_01_FULL_33_9</name>
    <dbReference type="NCBI Taxonomy" id="1802211"/>
    <lineage>
        <taxon>Bacteria</taxon>
        <taxon>Candidatus Staskawicziibacteriota</taxon>
    </lineage>
</organism>
<protein>
    <recommendedName>
        <fullName evidence="4">Fibronectin type-III domain-containing protein</fullName>
    </recommendedName>
</protein>
<comment type="caution">
    <text evidence="2">The sequence shown here is derived from an EMBL/GenBank/DDBJ whole genome shotgun (WGS) entry which is preliminary data.</text>
</comment>
<dbReference type="Proteomes" id="UP000176308">
    <property type="component" value="Unassembled WGS sequence"/>
</dbReference>
<gene>
    <name evidence="2" type="ORF">A2904_02450</name>
</gene>
<feature type="transmembrane region" description="Helical" evidence="1">
    <location>
        <begin position="236"/>
        <end position="255"/>
    </location>
</feature>
<dbReference type="Pfam" id="PF22352">
    <property type="entry name" value="K319L-like_PKD"/>
    <property type="match status" value="1"/>
</dbReference>
<reference evidence="2 3" key="1">
    <citation type="journal article" date="2016" name="Nat. Commun.">
        <title>Thousands of microbial genomes shed light on interconnected biogeochemical processes in an aquifer system.</title>
        <authorList>
            <person name="Anantharaman K."/>
            <person name="Brown C.T."/>
            <person name="Hug L.A."/>
            <person name="Sharon I."/>
            <person name="Castelle C.J."/>
            <person name="Probst A.J."/>
            <person name="Thomas B.C."/>
            <person name="Singh A."/>
            <person name="Wilkins M.J."/>
            <person name="Karaoz U."/>
            <person name="Brodie E.L."/>
            <person name="Williams K.H."/>
            <person name="Hubbard S.S."/>
            <person name="Banfield J.F."/>
        </authorList>
    </citation>
    <scope>NUCLEOTIDE SEQUENCE [LARGE SCALE GENOMIC DNA]</scope>
</reference>
<keyword evidence="1" id="KW-0812">Transmembrane</keyword>
<evidence type="ECO:0008006" key="4">
    <source>
        <dbReference type="Google" id="ProtNLM"/>
    </source>
</evidence>
<proteinExistence type="predicted"/>
<dbReference type="SUPFAM" id="SSF49299">
    <property type="entry name" value="PKD domain"/>
    <property type="match status" value="1"/>
</dbReference>
<evidence type="ECO:0000256" key="1">
    <source>
        <dbReference type="SAM" id="Phobius"/>
    </source>
</evidence>
<dbReference type="InterPro" id="IPR035986">
    <property type="entry name" value="PKD_dom_sf"/>
</dbReference>
<keyword evidence="1" id="KW-1133">Transmembrane helix</keyword>
<accession>A0A1G2I5B8</accession>
<sequence length="297" mass="33018">MAGTTVLAYTNPIADAGPDQTITFQNSPNFTTTLHGKGYETNGGYLTYAWRCNGGYLSNPNIAEPIFTMPATTSKSTSYNCTLTVRSNFGLYDSDNVIINVYDNSASNFIVQTEPATNNFGGQATLHGRILSSNNNYNFGTTYVWFEWGTSTSYGKESNHKLMNSTGYFDQNIADLSTNTTYHFRAVSQLSNGQKYYGKDVTFYSNATNTNITLSATTNTPPTNPTNVSTGLTNNFLFDSFFLPLMIALFGIWLFQSKILSFAEWADSHKIKNKDYIASKKLKYKITKIKEKEKGVL</sequence>
<keyword evidence="1" id="KW-0472">Membrane</keyword>
<evidence type="ECO:0000313" key="2">
    <source>
        <dbReference type="EMBL" id="OGZ70006.1"/>
    </source>
</evidence>
<dbReference type="InterPro" id="IPR013783">
    <property type="entry name" value="Ig-like_fold"/>
</dbReference>
<evidence type="ECO:0000313" key="3">
    <source>
        <dbReference type="Proteomes" id="UP000176308"/>
    </source>
</evidence>
<dbReference type="EMBL" id="MHOX01000038">
    <property type="protein sequence ID" value="OGZ70006.1"/>
    <property type="molecule type" value="Genomic_DNA"/>
</dbReference>
<dbReference type="AlphaFoldDB" id="A0A1G2I5B8"/>
<name>A0A1G2I5B8_9BACT</name>